<dbReference type="PANTHER" id="PTHR28066">
    <property type="entry name" value="37S RIBOSOMAL PROTEIN MRP10, MITOCHONDRIAL"/>
    <property type="match status" value="1"/>
</dbReference>
<dbReference type="EMBL" id="CP051141">
    <property type="protein sequence ID" value="QIW99152.1"/>
    <property type="molecule type" value="Genomic_DNA"/>
</dbReference>
<dbReference type="PIRSF" id="PIRSF037706">
    <property type="entry name" value="MRP10"/>
    <property type="match status" value="1"/>
</dbReference>
<comment type="similarity">
    <text evidence="1">Belongs to the mitochondrion-specific ribosomal protein mS37 family.</text>
</comment>
<dbReference type="AlphaFoldDB" id="A0A6H0XWM5"/>
<name>A0A6H0XWM5_9PEZI</name>
<comment type="function">
    <text evidence="1">Component of the mitochondrial ribosome (mitoribosome), a dedicated translation machinery responsible for the synthesis of mitochondrial genome-encoded proteins, including at least some of the essential transmembrane subunits of the mitochondrial respiratory chain. The mitoribosomes are attached to the mitochondrial inner membrane and translation products are cotranslationally integrated into the membrane.</text>
</comment>
<reference evidence="3 4" key="1">
    <citation type="journal article" date="2016" name="Sci. Rep.">
        <title>Peltaster fructicola genome reveals evolution from an invasive phytopathogen to an ectophytic parasite.</title>
        <authorList>
            <person name="Xu C."/>
            <person name="Chen H."/>
            <person name="Gleason M.L."/>
            <person name="Xu J.R."/>
            <person name="Liu H."/>
            <person name="Zhang R."/>
            <person name="Sun G."/>
        </authorList>
    </citation>
    <scope>NUCLEOTIDE SEQUENCE [LARGE SCALE GENOMIC DNA]</scope>
    <source>
        <strain evidence="3 4">LNHT1506</strain>
    </source>
</reference>
<keyword evidence="4" id="KW-1185">Reference proteome</keyword>
<evidence type="ECO:0000313" key="4">
    <source>
        <dbReference type="Proteomes" id="UP000503462"/>
    </source>
</evidence>
<organism evidence="3 4">
    <name type="scientific">Peltaster fructicola</name>
    <dbReference type="NCBI Taxonomy" id="286661"/>
    <lineage>
        <taxon>Eukaryota</taxon>
        <taxon>Fungi</taxon>
        <taxon>Dikarya</taxon>
        <taxon>Ascomycota</taxon>
        <taxon>Pezizomycotina</taxon>
        <taxon>Dothideomycetes</taxon>
        <taxon>Dothideomycetes incertae sedis</taxon>
        <taxon>Peltaster</taxon>
    </lineage>
</organism>
<dbReference type="Proteomes" id="UP000503462">
    <property type="component" value="Chromosome 3"/>
</dbReference>
<comment type="subunit">
    <text evidence="1">Component of the mitochondrial small ribosomal subunit.</text>
</comment>
<comment type="subcellular location">
    <subcellularLocation>
        <location evidence="1">Mitochondrion</location>
    </subcellularLocation>
</comment>
<dbReference type="PANTHER" id="PTHR28066:SF1">
    <property type="entry name" value="SMALL RIBOSOMAL SUBUNIT PROTEIN MS37"/>
    <property type="match status" value="1"/>
</dbReference>
<sequence length="101" mass="11231">MVLGKNTQQSVKRATTAKLPPLKALRVRRPDTQQTNPCVGIMASVLGCWASSGYTSQGCAVLEQSLRACMDAKRPQEDKKNKINSHLSRFYPMMKGAHKRK</sequence>
<protein>
    <recommendedName>
        <fullName evidence="1">Small ribosomal subunit protein mS37</fullName>
    </recommendedName>
</protein>
<keyword evidence="1" id="KW-0496">Mitochondrion</keyword>
<dbReference type="GO" id="GO:0005763">
    <property type="term" value="C:mitochondrial small ribosomal subunit"/>
    <property type="evidence" value="ECO:0007669"/>
    <property type="project" value="TreeGrafter"/>
</dbReference>
<evidence type="ECO:0000256" key="1">
    <source>
        <dbReference type="PIRNR" id="PIRNR037706"/>
    </source>
</evidence>
<dbReference type="GO" id="GO:0032543">
    <property type="term" value="P:mitochondrial translation"/>
    <property type="evidence" value="ECO:0007669"/>
    <property type="project" value="InterPro"/>
</dbReference>
<dbReference type="GO" id="GO:0003735">
    <property type="term" value="F:structural constituent of ribosome"/>
    <property type="evidence" value="ECO:0007669"/>
    <property type="project" value="InterPro"/>
</dbReference>
<evidence type="ECO:0000313" key="3">
    <source>
        <dbReference type="EMBL" id="QIW99152.1"/>
    </source>
</evidence>
<gene>
    <name evidence="3" type="ORF">AMS68_004670</name>
</gene>
<dbReference type="InterPro" id="IPR017264">
    <property type="entry name" value="Ribosomal_mS37_fun"/>
</dbReference>
<keyword evidence="1" id="KW-0689">Ribosomal protein</keyword>
<accession>A0A6H0XWM5</accession>
<keyword evidence="1" id="KW-0687">Ribonucleoprotein</keyword>
<evidence type="ECO:0000256" key="2">
    <source>
        <dbReference type="SAM" id="MobiDB-lite"/>
    </source>
</evidence>
<dbReference type="OrthoDB" id="2210at2759"/>
<feature type="region of interest" description="Disordered" evidence="2">
    <location>
        <begin position="75"/>
        <end position="101"/>
    </location>
</feature>
<proteinExistence type="inferred from homology"/>